<sequence length="231" mass="24657">MPLRGRVPCVENYSPEDVERLLEIIGTVLPTGANEWEVVLHNYEDYANEFDLAERELTSLKKKLSGLLNVKKPSRTERVEHQAERCSSGKRATILPGFTRSVDVISCGVHGESVQGESGGAATEKKALTSQSATERASTSKVATKEPSTSDLATERASSGVLWFELAVEWPKSSSGSDNGGCVKQHIGSWTARCVAVNASDSVAGVETKRTLGVGAKDSVLYGVTEGEVGT</sequence>
<organism evidence="2">
    <name type="scientific">Phytophthora nicotianae</name>
    <name type="common">Potato buckeye rot agent</name>
    <name type="synonym">Phytophthora parasitica</name>
    <dbReference type="NCBI Taxonomy" id="4792"/>
    <lineage>
        <taxon>Eukaryota</taxon>
        <taxon>Sar</taxon>
        <taxon>Stramenopiles</taxon>
        <taxon>Oomycota</taxon>
        <taxon>Peronosporomycetes</taxon>
        <taxon>Peronosporales</taxon>
        <taxon>Peronosporaceae</taxon>
        <taxon>Phytophthora</taxon>
    </lineage>
</organism>
<dbReference type="Proteomes" id="UP000053236">
    <property type="component" value="Unassembled WGS sequence"/>
</dbReference>
<dbReference type="VEuPathDB" id="FungiDB:PPTG_13631"/>
<evidence type="ECO:0000256" key="1">
    <source>
        <dbReference type="SAM" id="MobiDB-lite"/>
    </source>
</evidence>
<dbReference type="PANTHER" id="PTHR34409:SF1">
    <property type="entry name" value="MYB-LIKE DOMAIN-CONTAINING PROTEIN"/>
    <property type="match status" value="1"/>
</dbReference>
<dbReference type="AlphaFoldDB" id="W2GKL2"/>
<feature type="region of interest" description="Disordered" evidence="1">
    <location>
        <begin position="113"/>
        <end position="154"/>
    </location>
</feature>
<accession>W2GKL2</accession>
<evidence type="ECO:0000313" key="2">
    <source>
        <dbReference type="EMBL" id="ETK83532.1"/>
    </source>
</evidence>
<dbReference type="PANTHER" id="PTHR34409">
    <property type="entry name" value="SET DOMAIN-CONTAINING PROTEIN"/>
    <property type="match status" value="1"/>
</dbReference>
<dbReference type="EMBL" id="KI686979">
    <property type="protein sequence ID" value="ETK83532.1"/>
    <property type="molecule type" value="Genomic_DNA"/>
</dbReference>
<proteinExistence type="predicted"/>
<gene>
    <name evidence="2" type="ORF">L915_11271</name>
</gene>
<protein>
    <submittedName>
        <fullName evidence="2">Uncharacterized protein</fullName>
    </submittedName>
</protein>
<feature type="compositionally biased region" description="Polar residues" evidence="1">
    <location>
        <begin position="128"/>
        <end position="152"/>
    </location>
</feature>
<name>W2GKL2_PHYNI</name>
<reference evidence="2" key="1">
    <citation type="submission" date="2013-11" db="EMBL/GenBank/DDBJ databases">
        <title>The Genome Sequence of Phytophthora parasitica CJ02B3.</title>
        <authorList>
            <consortium name="The Broad Institute Genomics Platform"/>
            <person name="Russ C."/>
            <person name="Tyler B."/>
            <person name="Panabieres F."/>
            <person name="Shan W."/>
            <person name="Tripathy S."/>
            <person name="Grunwald N."/>
            <person name="Machado M."/>
            <person name="Johnson C.S."/>
            <person name="Arredondo F."/>
            <person name="Hong C."/>
            <person name="Coffey M."/>
            <person name="Young S.K."/>
            <person name="Zeng Q."/>
            <person name="Gargeya S."/>
            <person name="Fitzgerald M."/>
            <person name="Abouelleil A."/>
            <person name="Alvarado L."/>
            <person name="Chapman S.B."/>
            <person name="Gainer-Dewar J."/>
            <person name="Goldberg J."/>
            <person name="Griggs A."/>
            <person name="Gujja S."/>
            <person name="Hansen M."/>
            <person name="Howarth C."/>
            <person name="Imamovic A."/>
            <person name="Ireland A."/>
            <person name="Larimer J."/>
            <person name="McCowan C."/>
            <person name="Murphy C."/>
            <person name="Pearson M."/>
            <person name="Poon T.W."/>
            <person name="Priest M."/>
            <person name="Roberts A."/>
            <person name="Saif S."/>
            <person name="Shea T."/>
            <person name="Sykes S."/>
            <person name="Wortman J."/>
            <person name="Nusbaum C."/>
            <person name="Birren B."/>
        </authorList>
    </citation>
    <scope>NUCLEOTIDE SEQUENCE [LARGE SCALE GENOMIC DNA]</scope>
    <source>
        <strain evidence="2">CJ02B3</strain>
    </source>
</reference>